<reference evidence="1" key="1">
    <citation type="journal article" date="2023" name="Mol. Phylogenet. Evol.">
        <title>Genome-scale phylogeny and comparative genomics of the fungal order Sordariales.</title>
        <authorList>
            <person name="Hensen N."/>
            <person name="Bonometti L."/>
            <person name="Westerberg I."/>
            <person name="Brannstrom I.O."/>
            <person name="Guillou S."/>
            <person name="Cros-Aarteil S."/>
            <person name="Calhoun S."/>
            <person name="Haridas S."/>
            <person name="Kuo A."/>
            <person name="Mondo S."/>
            <person name="Pangilinan J."/>
            <person name="Riley R."/>
            <person name="LaButti K."/>
            <person name="Andreopoulos B."/>
            <person name="Lipzen A."/>
            <person name="Chen C."/>
            <person name="Yan M."/>
            <person name="Daum C."/>
            <person name="Ng V."/>
            <person name="Clum A."/>
            <person name="Steindorff A."/>
            <person name="Ohm R.A."/>
            <person name="Martin F."/>
            <person name="Silar P."/>
            <person name="Natvig D.O."/>
            <person name="Lalanne C."/>
            <person name="Gautier V."/>
            <person name="Ament-Velasquez S.L."/>
            <person name="Kruys A."/>
            <person name="Hutchinson M.I."/>
            <person name="Powell A.J."/>
            <person name="Barry K."/>
            <person name="Miller A.N."/>
            <person name="Grigoriev I.V."/>
            <person name="Debuchy R."/>
            <person name="Gladieux P."/>
            <person name="Hiltunen Thoren M."/>
            <person name="Johannesson H."/>
        </authorList>
    </citation>
    <scope>NUCLEOTIDE SEQUENCE</scope>
    <source>
        <strain evidence="1">CBS 508.74</strain>
    </source>
</reference>
<proteinExistence type="predicted"/>
<accession>A0AAN6YY53</accession>
<dbReference type="PANTHER" id="PTHR40628">
    <property type="entry name" value="CHROMO DOMAIN-CONTAINING PROTEIN"/>
    <property type="match status" value="1"/>
</dbReference>
<evidence type="ECO:0000313" key="2">
    <source>
        <dbReference type="Proteomes" id="UP001302812"/>
    </source>
</evidence>
<dbReference type="EMBL" id="MU853332">
    <property type="protein sequence ID" value="KAK4117069.1"/>
    <property type="molecule type" value="Genomic_DNA"/>
</dbReference>
<reference evidence="1" key="2">
    <citation type="submission" date="2023-05" db="EMBL/GenBank/DDBJ databases">
        <authorList>
            <consortium name="Lawrence Berkeley National Laboratory"/>
            <person name="Steindorff A."/>
            <person name="Hensen N."/>
            <person name="Bonometti L."/>
            <person name="Westerberg I."/>
            <person name="Brannstrom I.O."/>
            <person name="Guillou S."/>
            <person name="Cros-Aarteil S."/>
            <person name="Calhoun S."/>
            <person name="Haridas S."/>
            <person name="Kuo A."/>
            <person name="Mondo S."/>
            <person name="Pangilinan J."/>
            <person name="Riley R."/>
            <person name="Labutti K."/>
            <person name="Andreopoulos B."/>
            <person name="Lipzen A."/>
            <person name="Chen C."/>
            <person name="Yanf M."/>
            <person name="Daum C."/>
            <person name="Ng V."/>
            <person name="Clum A."/>
            <person name="Ohm R."/>
            <person name="Martin F."/>
            <person name="Silar P."/>
            <person name="Natvig D."/>
            <person name="Lalanne C."/>
            <person name="Gautier V."/>
            <person name="Ament-Velasquez S.L."/>
            <person name="Kruys A."/>
            <person name="Hutchinson M.I."/>
            <person name="Powell A.J."/>
            <person name="Barry K."/>
            <person name="Miller A.N."/>
            <person name="Grigoriev I.V."/>
            <person name="Debuchy R."/>
            <person name="Gladieux P."/>
            <person name="Thoren M.H."/>
            <person name="Johannesson H."/>
        </authorList>
    </citation>
    <scope>NUCLEOTIDE SEQUENCE</scope>
    <source>
        <strain evidence="1">CBS 508.74</strain>
    </source>
</reference>
<dbReference type="PANTHER" id="PTHR40628:SF1">
    <property type="entry name" value="CHROMO DOMAIN-CONTAINING PROTEIN"/>
    <property type="match status" value="1"/>
</dbReference>
<dbReference type="Proteomes" id="UP001302812">
    <property type="component" value="Unassembled WGS sequence"/>
</dbReference>
<name>A0AAN6YY53_9PEZI</name>
<sequence length="147" mass="16569">MDRHGNRLACVQRRCNLPLLQLSGPPIGPAKVQSLLKPNGIYFILANWPDAERLRWAASRSASRTPSPLTGSSLDSGYTAEEKEWLKRNWGGEFRFLTSHGLSIYDEDDREEGRRIVRAIMEKDDDEERGNGHGYVQIAGERGGFLL</sequence>
<dbReference type="GeneID" id="89938119"/>
<gene>
    <name evidence="1" type="ORF">N656DRAFT_773078</name>
</gene>
<evidence type="ECO:0000313" key="1">
    <source>
        <dbReference type="EMBL" id="KAK4117069.1"/>
    </source>
</evidence>
<keyword evidence="2" id="KW-1185">Reference proteome</keyword>
<organism evidence="1 2">
    <name type="scientific">Canariomyces notabilis</name>
    <dbReference type="NCBI Taxonomy" id="2074819"/>
    <lineage>
        <taxon>Eukaryota</taxon>
        <taxon>Fungi</taxon>
        <taxon>Dikarya</taxon>
        <taxon>Ascomycota</taxon>
        <taxon>Pezizomycotina</taxon>
        <taxon>Sordariomycetes</taxon>
        <taxon>Sordariomycetidae</taxon>
        <taxon>Sordariales</taxon>
        <taxon>Chaetomiaceae</taxon>
        <taxon>Canariomyces</taxon>
    </lineage>
</organism>
<comment type="caution">
    <text evidence="1">The sequence shown here is derived from an EMBL/GenBank/DDBJ whole genome shotgun (WGS) entry which is preliminary data.</text>
</comment>
<protein>
    <submittedName>
        <fullName evidence="1">Uncharacterized protein</fullName>
    </submittedName>
</protein>
<dbReference type="AlphaFoldDB" id="A0AAN6YY53"/>
<dbReference type="RefSeq" id="XP_064674639.1">
    <property type="nucleotide sequence ID" value="XM_064813994.1"/>
</dbReference>